<feature type="compositionally biased region" description="Basic and acidic residues" evidence="4">
    <location>
        <begin position="255"/>
        <end position="272"/>
    </location>
</feature>
<evidence type="ECO:0000256" key="1">
    <source>
        <dbReference type="ARBA" id="ARBA00023015"/>
    </source>
</evidence>
<dbReference type="InterPro" id="IPR036388">
    <property type="entry name" value="WH-like_DNA-bd_sf"/>
</dbReference>
<evidence type="ECO:0000313" key="8">
    <source>
        <dbReference type="Proteomes" id="UP000254425"/>
    </source>
</evidence>
<dbReference type="SUPFAM" id="SSF46785">
    <property type="entry name" value="Winged helix' DNA-binding domain"/>
    <property type="match status" value="1"/>
</dbReference>
<dbReference type="CDD" id="cd00090">
    <property type="entry name" value="HTH_ARSR"/>
    <property type="match status" value="1"/>
</dbReference>
<dbReference type="Gene3D" id="1.10.10.10">
    <property type="entry name" value="Winged helix-like DNA-binding domain superfamily/Winged helix DNA-binding domain"/>
    <property type="match status" value="1"/>
</dbReference>
<keyword evidence="3" id="KW-0804">Transcription</keyword>
<dbReference type="Proteomes" id="UP000254425">
    <property type="component" value="Chromosome"/>
</dbReference>
<dbReference type="KEGG" id="sarm:DVA86_21050"/>
<dbReference type="AlphaFoldDB" id="A0A345XT05"/>
<reference evidence="7 8" key="1">
    <citation type="submission" date="2018-07" db="EMBL/GenBank/DDBJ databases">
        <title>Draft genome of the type strain Streptomyces armeniacus ATCC 15676.</title>
        <authorList>
            <person name="Labana P."/>
            <person name="Gosse J.T."/>
            <person name="Boddy C.N."/>
        </authorList>
    </citation>
    <scope>NUCLEOTIDE SEQUENCE [LARGE SCALE GENOMIC DNA]</scope>
    <source>
        <strain evidence="7 8">ATCC 15676</strain>
    </source>
</reference>
<protein>
    <submittedName>
        <fullName evidence="7">Transcriptional regulator</fullName>
    </submittedName>
</protein>
<evidence type="ECO:0000313" key="7">
    <source>
        <dbReference type="EMBL" id="AXK34771.1"/>
    </source>
</evidence>
<sequence>MLRIEFSGEELSRLRTADGPDPLWETALSLHLLQRRQVPLAYEGWKREVTTALRRAGLARAAGALTRLCPHASYFPDFLTPTSGRSGFESGLDLVLSTPRARLTAELERLHQGAHGRPPPGARLLAEGDTEALQRLGHALRRYYAVAVRPYLPVISAAAAADRSYRAEAVLSEGPAGMLRGRDNGRVPAWRTEGSTLFAPYPFERELRLEGRSLTLVPSFFCVQKPVAFADPSLPPVLVYPLTPAPGWLSPSARAEGDPRDGADRTVREKEAGSGGSGGPVAQLIGASRAQLLDTLDRPMTTSELAAALRLALSTASRHTTVLREAGLISSRRRGSAVLHSRTPLGEALLNGSTALNGPTTLSGPTALNGPTTLNGPTAAW</sequence>
<dbReference type="PANTHER" id="PTHR43132:SF8">
    <property type="entry name" value="HTH-TYPE TRANSCRIPTIONAL REGULATOR KMTR"/>
    <property type="match status" value="1"/>
</dbReference>
<evidence type="ECO:0000259" key="6">
    <source>
        <dbReference type="SMART" id="SM00419"/>
    </source>
</evidence>
<evidence type="ECO:0000256" key="4">
    <source>
        <dbReference type="SAM" id="MobiDB-lite"/>
    </source>
</evidence>
<feature type="domain" description="HTH arsR-type" evidence="5">
    <location>
        <begin position="283"/>
        <end position="354"/>
    </location>
</feature>
<proteinExistence type="predicted"/>
<dbReference type="InterPro" id="IPR036390">
    <property type="entry name" value="WH_DNA-bd_sf"/>
</dbReference>
<dbReference type="Pfam" id="PF12840">
    <property type="entry name" value="HTH_20"/>
    <property type="match status" value="1"/>
</dbReference>
<dbReference type="PANTHER" id="PTHR43132">
    <property type="entry name" value="ARSENICAL RESISTANCE OPERON REPRESSOR ARSR-RELATED"/>
    <property type="match status" value="1"/>
</dbReference>
<dbReference type="SMART" id="SM00419">
    <property type="entry name" value="HTH_CRP"/>
    <property type="match status" value="1"/>
</dbReference>
<dbReference type="InterPro" id="IPR001845">
    <property type="entry name" value="HTH_ArsR_DNA-bd_dom"/>
</dbReference>
<keyword evidence="8" id="KW-1185">Reference proteome</keyword>
<evidence type="ECO:0000259" key="5">
    <source>
        <dbReference type="SMART" id="SM00418"/>
    </source>
</evidence>
<dbReference type="EMBL" id="CP031320">
    <property type="protein sequence ID" value="AXK34771.1"/>
    <property type="molecule type" value="Genomic_DNA"/>
</dbReference>
<name>A0A345XT05_9ACTN</name>
<dbReference type="InterPro" id="IPR011991">
    <property type="entry name" value="ArsR-like_HTH"/>
</dbReference>
<dbReference type="GO" id="GO:0003700">
    <property type="term" value="F:DNA-binding transcription factor activity"/>
    <property type="evidence" value="ECO:0007669"/>
    <property type="project" value="InterPro"/>
</dbReference>
<feature type="region of interest" description="Disordered" evidence="4">
    <location>
        <begin position="362"/>
        <end position="381"/>
    </location>
</feature>
<dbReference type="RefSeq" id="WP_208880456.1">
    <property type="nucleotide sequence ID" value="NZ_CP031320.1"/>
</dbReference>
<dbReference type="SMART" id="SM00418">
    <property type="entry name" value="HTH_ARSR"/>
    <property type="match status" value="1"/>
</dbReference>
<dbReference type="InterPro" id="IPR012318">
    <property type="entry name" value="HTH_CRP"/>
</dbReference>
<gene>
    <name evidence="7" type="ORF">DVA86_21050</name>
</gene>
<evidence type="ECO:0000256" key="3">
    <source>
        <dbReference type="ARBA" id="ARBA00023163"/>
    </source>
</evidence>
<organism evidence="7 8">
    <name type="scientific">Streptomyces armeniacus</name>
    <dbReference type="NCBI Taxonomy" id="83291"/>
    <lineage>
        <taxon>Bacteria</taxon>
        <taxon>Bacillati</taxon>
        <taxon>Actinomycetota</taxon>
        <taxon>Actinomycetes</taxon>
        <taxon>Kitasatosporales</taxon>
        <taxon>Streptomycetaceae</taxon>
        <taxon>Streptomyces</taxon>
    </lineage>
</organism>
<keyword evidence="2" id="KW-0238">DNA-binding</keyword>
<feature type="region of interest" description="Disordered" evidence="4">
    <location>
        <begin position="249"/>
        <end position="282"/>
    </location>
</feature>
<accession>A0A345XT05</accession>
<dbReference type="InterPro" id="IPR051011">
    <property type="entry name" value="Metal_resp_trans_reg"/>
</dbReference>
<evidence type="ECO:0000256" key="2">
    <source>
        <dbReference type="ARBA" id="ARBA00023125"/>
    </source>
</evidence>
<keyword evidence="1" id="KW-0805">Transcription regulation</keyword>
<dbReference type="GO" id="GO:0003677">
    <property type="term" value="F:DNA binding"/>
    <property type="evidence" value="ECO:0007669"/>
    <property type="project" value="UniProtKB-KW"/>
</dbReference>
<feature type="domain" description="HTH crp-type" evidence="6">
    <location>
        <begin position="292"/>
        <end position="341"/>
    </location>
</feature>